<sequence>MLFIFLLNIMFYSCWAPLKQNSKFKSDDELINCEMEKKSCCSGRSCCPSTRAVRPVATPKEEPGVTVKTPKAEDVKPEIITEVEGHHATAAVKVERKEAGNVAAVKKEEAVKVNVGCGGGACN</sequence>
<feature type="signal peptide" evidence="1">
    <location>
        <begin position="1"/>
        <end position="16"/>
    </location>
</feature>
<dbReference type="EMBL" id="CP093347">
    <property type="protein sequence ID" value="WOG99341.1"/>
    <property type="molecule type" value="Genomic_DNA"/>
</dbReference>
<feature type="chain" id="PRO_5042153209" evidence="1">
    <location>
        <begin position="17"/>
        <end position="123"/>
    </location>
</feature>
<keyword evidence="1" id="KW-0732">Signal</keyword>
<organism evidence="2 3">
    <name type="scientific">Daucus carota subsp. sativus</name>
    <name type="common">Carrot</name>
    <dbReference type="NCBI Taxonomy" id="79200"/>
    <lineage>
        <taxon>Eukaryota</taxon>
        <taxon>Viridiplantae</taxon>
        <taxon>Streptophyta</taxon>
        <taxon>Embryophyta</taxon>
        <taxon>Tracheophyta</taxon>
        <taxon>Spermatophyta</taxon>
        <taxon>Magnoliopsida</taxon>
        <taxon>eudicotyledons</taxon>
        <taxon>Gunneridae</taxon>
        <taxon>Pentapetalae</taxon>
        <taxon>asterids</taxon>
        <taxon>campanulids</taxon>
        <taxon>Apiales</taxon>
        <taxon>Apiaceae</taxon>
        <taxon>Apioideae</taxon>
        <taxon>Scandiceae</taxon>
        <taxon>Daucinae</taxon>
        <taxon>Daucus</taxon>
        <taxon>Daucus sect. Daucus</taxon>
    </lineage>
</organism>
<dbReference type="Proteomes" id="UP000077755">
    <property type="component" value="Chromosome 5"/>
</dbReference>
<evidence type="ECO:0000313" key="2">
    <source>
        <dbReference type="EMBL" id="WOG99341.1"/>
    </source>
</evidence>
<protein>
    <submittedName>
        <fullName evidence="2">Uncharacterized protein</fullName>
    </submittedName>
</protein>
<dbReference type="AlphaFoldDB" id="A0AAF0X2N3"/>
<evidence type="ECO:0000256" key="1">
    <source>
        <dbReference type="SAM" id="SignalP"/>
    </source>
</evidence>
<proteinExistence type="predicted"/>
<reference evidence="2" key="2">
    <citation type="submission" date="2022-03" db="EMBL/GenBank/DDBJ databases">
        <title>Draft title - Genomic analysis of global carrot germplasm unveils the trajectory of domestication and the origin of high carotenoid orange carrot.</title>
        <authorList>
            <person name="Iorizzo M."/>
            <person name="Ellison S."/>
            <person name="Senalik D."/>
            <person name="Macko-Podgorni A."/>
            <person name="Grzebelus D."/>
            <person name="Bostan H."/>
            <person name="Rolling W."/>
            <person name="Curaba J."/>
            <person name="Simon P."/>
        </authorList>
    </citation>
    <scope>NUCLEOTIDE SEQUENCE</scope>
    <source>
        <tissue evidence="2">Leaf</tissue>
    </source>
</reference>
<evidence type="ECO:0000313" key="3">
    <source>
        <dbReference type="Proteomes" id="UP000077755"/>
    </source>
</evidence>
<name>A0AAF0X2N3_DAUCS</name>
<reference evidence="2" key="1">
    <citation type="journal article" date="2016" name="Nat. Genet.">
        <title>A high-quality carrot genome assembly provides new insights into carotenoid accumulation and asterid genome evolution.</title>
        <authorList>
            <person name="Iorizzo M."/>
            <person name="Ellison S."/>
            <person name="Senalik D."/>
            <person name="Zeng P."/>
            <person name="Satapoomin P."/>
            <person name="Huang J."/>
            <person name="Bowman M."/>
            <person name="Iovene M."/>
            <person name="Sanseverino W."/>
            <person name="Cavagnaro P."/>
            <person name="Yildiz M."/>
            <person name="Macko-Podgorni A."/>
            <person name="Moranska E."/>
            <person name="Grzebelus E."/>
            <person name="Grzebelus D."/>
            <person name="Ashrafi H."/>
            <person name="Zheng Z."/>
            <person name="Cheng S."/>
            <person name="Spooner D."/>
            <person name="Van Deynze A."/>
            <person name="Simon P."/>
        </authorList>
    </citation>
    <scope>NUCLEOTIDE SEQUENCE</scope>
    <source>
        <tissue evidence="2">Leaf</tissue>
    </source>
</reference>
<keyword evidence="3" id="KW-1185">Reference proteome</keyword>
<accession>A0AAF0X2N3</accession>
<gene>
    <name evidence="2" type="ORF">DCAR_0518689</name>
</gene>